<evidence type="ECO:0000256" key="1">
    <source>
        <dbReference type="ARBA" id="ARBA00004245"/>
    </source>
</evidence>
<dbReference type="GO" id="GO:0007018">
    <property type="term" value="P:microtubule-based movement"/>
    <property type="evidence" value="ECO:0007669"/>
    <property type="project" value="InterPro"/>
</dbReference>
<evidence type="ECO:0000256" key="8">
    <source>
        <dbReference type="PROSITE-ProRule" id="PRU00283"/>
    </source>
</evidence>
<dbReference type="GO" id="GO:0005524">
    <property type="term" value="F:ATP binding"/>
    <property type="evidence" value="ECO:0007669"/>
    <property type="project" value="UniProtKB-KW"/>
</dbReference>
<dbReference type="InterPro" id="IPR001752">
    <property type="entry name" value="Kinesin_motor_dom"/>
</dbReference>
<evidence type="ECO:0000256" key="5">
    <source>
        <dbReference type="ARBA" id="ARBA00022840"/>
    </source>
</evidence>
<dbReference type="PANTHER" id="PTHR47971:SF8">
    <property type="entry name" value="KINESIN-LIKE PROTEIN"/>
    <property type="match status" value="1"/>
</dbReference>
<dbReference type="GO" id="GO:0007019">
    <property type="term" value="P:microtubule depolymerization"/>
    <property type="evidence" value="ECO:0007669"/>
    <property type="project" value="TreeGrafter"/>
</dbReference>
<dbReference type="GO" id="GO:0005874">
    <property type="term" value="C:microtubule"/>
    <property type="evidence" value="ECO:0007669"/>
    <property type="project" value="UniProtKB-KW"/>
</dbReference>
<comment type="similarity">
    <text evidence="8">Belongs to the TRAFAC class myosin-kinesin ATPase superfamily. Kinesin family.</text>
</comment>
<dbReference type="GO" id="GO:0008017">
    <property type="term" value="F:microtubule binding"/>
    <property type="evidence" value="ECO:0007669"/>
    <property type="project" value="InterPro"/>
</dbReference>
<keyword evidence="4" id="KW-0547">Nucleotide-binding</keyword>
<sequence>MIAMISPGLSSCEHTLNTLRYADRVKELQSGRAGGRGGGRGGGGGGQEVVMAESPPLDALPAGQGDSDEEYIEDDELDRSKEMITFQQACSNIVESEEQLVEDLYTLIQEDRQLLEEQEAVLEAVNVVDHDIDVCVQTLERIYGQKLDRLTKFGEHLQDLKTRLKEEETASHKYTLAKNSRGGGRQLQA</sequence>
<evidence type="ECO:0000256" key="6">
    <source>
        <dbReference type="ARBA" id="ARBA00023175"/>
    </source>
</evidence>
<evidence type="ECO:0000256" key="7">
    <source>
        <dbReference type="ARBA" id="ARBA00023212"/>
    </source>
</evidence>
<keyword evidence="6" id="KW-0505">Motor protein</keyword>
<dbReference type="AlphaFoldDB" id="A0AA35SA40"/>
<keyword evidence="3" id="KW-0493">Microtubule</keyword>
<evidence type="ECO:0000313" key="11">
    <source>
        <dbReference type="EMBL" id="CAI8026233.1"/>
    </source>
</evidence>
<proteinExistence type="inferred from homology"/>
<dbReference type="Proteomes" id="UP001174909">
    <property type="component" value="Unassembled WGS sequence"/>
</dbReference>
<protein>
    <submittedName>
        <fullName evidence="11">Kinesin-like protein KIF2A</fullName>
    </submittedName>
</protein>
<dbReference type="EMBL" id="CASHTH010002205">
    <property type="protein sequence ID" value="CAI8026233.1"/>
    <property type="molecule type" value="Genomic_DNA"/>
</dbReference>
<dbReference type="SUPFAM" id="SSF52540">
    <property type="entry name" value="P-loop containing nucleoside triphosphate hydrolases"/>
    <property type="match status" value="1"/>
</dbReference>
<dbReference type="InterPro" id="IPR036961">
    <property type="entry name" value="Kinesin_motor_dom_sf"/>
</dbReference>
<keyword evidence="7" id="KW-0206">Cytoskeleton</keyword>
<keyword evidence="2" id="KW-0963">Cytoplasm</keyword>
<comment type="caution">
    <text evidence="8">Lacks conserved residue(s) required for the propagation of feature annotation.</text>
</comment>
<reference evidence="11" key="1">
    <citation type="submission" date="2023-03" db="EMBL/GenBank/DDBJ databases">
        <authorList>
            <person name="Steffen K."/>
            <person name="Cardenas P."/>
        </authorList>
    </citation>
    <scope>NUCLEOTIDE SEQUENCE</scope>
</reference>
<gene>
    <name evidence="11" type="ORF">GBAR_LOCUS15092</name>
</gene>
<feature type="compositionally biased region" description="Gly residues" evidence="9">
    <location>
        <begin position="32"/>
        <end position="47"/>
    </location>
</feature>
<dbReference type="InterPro" id="IPR027417">
    <property type="entry name" value="P-loop_NTPase"/>
</dbReference>
<evidence type="ECO:0000256" key="2">
    <source>
        <dbReference type="ARBA" id="ARBA00022490"/>
    </source>
</evidence>
<keyword evidence="12" id="KW-1185">Reference proteome</keyword>
<dbReference type="Gene3D" id="3.40.850.10">
    <property type="entry name" value="Kinesin motor domain"/>
    <property type="match status" value="1"/>
</dbReference>
<accession>A0AA35SA40</accession>
<feature type="domain" description="Kinesin motor" evidence="10">
    <location>
        <begin position="1"/>
        <end position="28"/>
    </location>
</feature>
<evidence type="ECO:0000259" key="10">
    <source>
        <dbReference type="PROSITE" id="PS50067"/>
    </source>
</evidence>
<comment type="subcellular location">
    <subcellularLocation>
        <location evidence="1">Cytoplasm</location>
        <location evidence="1">Cytoskeleton</location>
    </subcellularLocation>
</comment>
<dbReference type="PANTHER" id="PTHR47971">
    <property type="entry name" value="KINESIN-RELATED PROTEIN 6"/>
    <property type="match status" value="1"/>
</dbReference>
<evidence type="ECO:0000256" key="4">
    <source>
        <dbReference type="ARBA" id="ARBA00022741"/>
    </source>
</evidence>
<name>A0AA35SA40_GEOBA</name>
<feature type="region of interest" description="Disordered" evidence="9">
    <location>
        <begin position="30"/>
        <end position="51"/>
    </location>
</feature>
<evidence type="ECO:0000256" key="9">
    <source>
        <dbReference type="SAM" id="MobiDB-lite"/>
    </source>
</evidence>
<comment type="caution">
    <text evidence="11">The sequence shown here is derived from an EMBL/GenBank/DDBJ whole genome shotgun (WGS) entry which is preliminary data.</text>
</comment>
<evidence type="ECO:0000313" key="12">
    <source>
        <dbReference type="Proteomes" id="UP001174909"/>
    </source>
</evidence>
<dbReference type="InterPro" id="IPR027640">
    <property type="entry name" value="Kinesin-like_fam"/>
</dbReference>
<evidence type="ECO:0000256" key="3">
    <source>
        <dbReference type="ARBA" id="ARBA00022701"/>
    </source>
</evidence>
<dbReference type="GO" id="GO:0003777">
    <property type="term" value="F:microtubule motor activity"/>
    <property type="evidence" value="ECO:0007669"/>
    <property type="project" value="InterPro"/>
</dbReference>
<dbReference type="PROSITE" id="PS50067">
    <property type="entry name" value="KINESIN_MOTOR_2"/>
    <property type="match status" value="1"/>
</dbReference>
<keyword evidence="5" id="KW-0067">ATP-binding</keyword>
<organism evidence="11 12">
    <name type="scientific">Geodia barretti</name>
    <name type="common">Barrett's horny sponge</name>
    <dbReference type="NCBI Taxonomy" id="519541"/>
    <lineage>
        <taxon>Eukaryota</taxon>
        <taxon>Metazoa</taxon>
        <taxon>Porifera</taxon>
        <taxon>Demospongiae</taxon>
        <taxon>Heteroscleromorpha</taxon>
        <taxon>Tetractinellida</taxon>
        <taxon>Astrophorina</taxon>
        <taxon>Geodiidae</taxon>
        <taxon>Geodia</taxon>
    </lineage>
</organism>